<evidence type="ECO:0000313" key="1">
    <source>
        <dbReference type="EMBL" id="EMO05392.1"/>
    </source>
</evidence>
<dbReference type="EMBL" id="AHNZ02000455">
    <property type="protein sequence ID" value="EMO05392.1"/>
    <property type="molecule type" value="Genomic_DNA"/>
</dbReference>
<sequence>ENGSALSYFNPLNFITTPDVIKNSIILRLFQKLRIELLKNSIVQLTKLL</sequence>
<name>M6RB73_LEPIR</name>
<comment type="caution">
    <text evidence="1">The sequence shown here is derived from an EMBL/GenBank/DDBJ whole genome shotgun (WGS) entry which is preliminary data.</text>
</comment>
<feature type="non-terminal residue" evidence="1">
    <location>
        <position position="1"/>
    </location>
</feature>
<organism evidence="1 2">
    <name type="scientific">Leptospira interrogans serovar Icterohaemorrhagiae str. Verdun HP</name>
    <dbReference type="NCBI Taxonomy" id="1049910"/>
    <lineage>
        <taxon>Bacteria</taxon>
        <taxon>Pseudomonadati</taxon>
        <taxon>Spirochaetota</taxon>
        <taxon>Spirochaetia</taxon>
        <taxon>Leptospirales</taxon>
        <taxon>Leptospiraceae</taxon>
        <taxon>Leptospira</taxon>
    </lineage>
</organism>
<reference evidence="1 2" key="1">
    <citation type="submission" date="2013-01" db="EMBL/GenBank/DDBJ databases">
        <authorList>
            <person name="Harkins D.M."/>
            <person name="Durkin A.S."/>
            <person name="Brinkac L.M."/>
            <person name="Haft D.H."/>
            <person name="Selengut J.D."/>
            <person name="Sanka R."/>
            <person name="DePew J."/>
            <person name="Purushe J."/>
            <person name="Picardeau M."/>
            <person name="Werts C."/>
            <person name="Goarant C."/>
            <person name="Vinetz J.M."/>
            <person name="Sutton G.G."/>
            <person name="Nierman W.C."/>
            <person name="Fouts D.E."/>
        </authorList>
    </citation>
    <scope>NUCLEOTIDE SEQUENCE [LARGE SCALE GENOMIC DNA]</scope>
    <source>
        <strain evidence="1 2">Verdun HP</strain>
    </source>
</reference>
<protein>
    <submittedName>
        <fullName evidence="1">Uncharacterized protein</fullName>
    </submittedName>
</protein>
<dbReference type="Proteomes" id="UP000012092">
    <property type="component" value="Unassembled WGS sequence"/>
</dbReference>
<evidence type="ECO:0000313" key="2">
    <source>
        <dbReference type="Proteomes" id="UP000012092"/>
    </source>
</evidence>
<gene>
    <name evidence="1" type="ORF">LEP1GSC116_0301</name>
</gene>
<accession>M6RB73</accession>
<proteinExistence type="predicted"/>
<dbReference type="AlphaFoldDB" id="M6RB73"/>